<gene>
    <name evidence="1" type="ORF">FH603_3084</name>
</gene>
<evidence type="ECO:0000313" key="2">
    <source>
        <dbReference type="Proteomes" id="UP000700732"/>
    </source>
</evidence>
<evidence type="ECO:0000313" key="1">
    <source>
        <dbReference type="EMBL" id="MBC3792570.1"/>
    </source>
</evidence>
<sequence length="205" mass="24344">MNATIANDLFRQSIRDYHRTDNVDTPIDNLYPADAIESLLYQKNWIDTVQWHLEDIIRSPTIRPDELVGVKRRIDQSNQDRTDMVEQIDGWFFDQFRTISPKSGARLNSETPAWLLDRMSILQLKLYHFREQTERPDAPDEHRLKAQFKLNVLLEQEQDLAQCFDELMGDIRNGDRYMKVYRQMKMYNDPTLNPVLYGQPAQRQP</sequence>
<organism evidence="1 2">
    <name type="scientific">Spirosoma utsteinense</name>
    <dbReference type="NCBI Taxonomy" id="2585773"/>
    <lineage>
        <taxon>Bacteria</taxon>
        <taxon>Pseudomonadati</taxon>
        <taxon>Bacteroidota</taxon>
        <taxon>Cytophagia</taxon>
        <taxon>Cytophagales</taxon>
        <taxon>Cytophagaceae</taxon>
        <taxon>Spirosoma</taxon>
    </lineage>
</organism>
<dbReference type="Proteomes" id="UP000700732">
    <property type="component" value="Unassembled WGS sequence"/>
</dbReference>
<evidence type="ECO:0008006" key="3">
    <source>
        <dbReference type="Google" id="ProtNLM"/>
    </source>
</evidence>
<accession>A0ABR6W7N1</accession>
<keyword evidence="2" id="KW-1185">Reference proteome</keyword>
<comment type="caution">
    <text evidence="1">The sequence shown here is derived from an EMBL/GenBank/DDBJ whole genome shotgun (WGS) entry which is preliminary data.</text>
</comment>
<dbReference type="EMBL" id="VFIA01000017">
    <property type="protein sequence ID" value="MBC3792570.1"/>
    <property type="molecule type" value="Genomic_DNA"/>
</dbReference>
<protein>
    <recommendedName>
        <fullName evidence="3">DUF4254 domain-containing protein</fullName>
    </recommendedName>
</protein>
<reference evidence="1 2" key="1">
    <citation type="submission" date="2019-06" db="EMBL/GenBank/DDBJ databases">
        <title>Spirosoma utsteinense sp. nov. isolated from Antarctic ice-free soils.</title>
        <authorList>
            <person name="Tahon G."/>
        </authorList>
    </citation>
    <scope>NUCLEOTIDE SEQUENCE [LARGE SCALE GENOMIC DNA]</scope>
    <source>
        <strain evidence="1 2">LMG 31447</strain>
    </source>
</reference>
<dbReference type="Pfam" id="PF14063">
    <property type="entry name" value="DUF4254"/>
    <property type="match status" value="1"/>
</dbReference>
<name>A0ABR6W7N1_9BACT</name>
<proteinExistence type="predicted"/>
<dbReference type="InterPro" id="IPR025350">
    <property type="entry name" value="DUF4254"/>
</dbReference>
<dbReference type="RefSeq" id="WP_186738341.1">
    <property type="nucleotide sequence ID" value="NZ_VFIA01000017.1"/>
</dbReference>